<dbReference type="InterPro" id="IPR045023">
    <property type="entry name" value="FATA/B"/>
</dbReference>
<evidence type="ECO:0000256" key="1">
    <source>
        <dbReference type="ARBA" id="ARBA00006500"/>
    </source>
</evidence>
<evidence type="ECO:0000259" key="8">
    <source>
        <dbReference type="Pfam" id="PF01643"/>
    </source>
</evidence>
<dbReference type="Proteomes" id="UP000192813">
    <property type="component" value="Unassembled WGS sequence"/>
</dbReference>
<keyword evidence="7" id="KW-0275">Fatty acid biosynthesis</keyword>
<dbReference type="InterPro" id="IPR029069">
    <property type="entry name" value="HotDog_dom_sf"/>
</dbReference>
<keyword evidence="5" id="KW-0809">Transit peptide</keyword>
<dbReference type="AlphaFoldDB" id="A0A2J9PKF1"/>
<protein>
    <submittedName>
        <fullName evidence="10">Acyl-ACP thioesterase</fullName>
    </submittedName>
</protein>
<keyword evidence="4" id="KW-0276">Fatty acid metabolism</keyword>
<comment type="caution">
    <text evidence="10">The sequence shown here is derived from an EMBL/GenBank/DDBJ whole genome shotgun (WGS) entry which is preliminary data.</text>
</comment>
<dbReference type="Gene3D" id="3.10.129.10">
    <property type="entry name" value="Hotdog Thioesterase"/>
    <property type="match status" value="1"/>
</dbReference>
<dbReference type="SUPFAM" id="SSF54637">
    <property type="entry name" value="Thioesterase/thiol ester dehydrase-isomerase"/>
    <property type="match status" value="2"/>
</dbReference>
<keyword evidence="6" id="KW-0443">Lipid metabolism</keyword>
<evidence type="ECO:0000256" key="3">
    <source>
        <dbReference type="ARBA" id="ARBA00022801"/>
    </source>
</evidence>
<dbReference type="GO" id="GO:0016297">
    <property type="term" value="F:fatty acyl-[ACP] hydrolase activity"/>
    <property type="evidence" value="ECO:0007669"/>
    <property type="project" value="InterPro"/>
</dbReference>
<evidence type="ECO:0000256" key="2">
    <source>
        <dbReference type="ARBA" id="ARBA00022516"/>
    </source>
</evidence>
<name>A0A2J9PKF1_9LACT</name>
<dbReference type="PANTHER" id="PTHR31727">
    <property type="entry name" value="OLEOYL-ACYL CARRIER PROTEIN THIOESTERASE 1, CHLOROPLASTIC"/>
    <property type="match status" value="1"/>
</dbReference>
<gene>
    <name evidence="10" type="ORF">A6J77_000255</name>
</gene>
<feature type="domain" description="Acyl-ACP thioesterase N-terminal hotdog" evidence="8">
    <location>
        <begin position="15"/>
        <end position="140"/>
    </location>
</feature>
<evidence type="ECO:0000313" key="10">
    <source>
        <dbReference type="EMBL" id="PNL90777.1"/>
    </source>
</evidence>
<comment type="similarity">
    <text evidence="1">Belongs to the acyl-ACP thioesterase family.</text>
</comment>
<evidence type="ECO:0000256" key="7">
    <source>
        <dbReference type="ARBA" id="ARBA00023160"/>
    </source>
</evidence>
<dbReference type="EMBL" id="NBTM02000001">
    <property type="protein sequence ID" value="PNL90777.1"/>
    <property type="molecule type" value="Genomic_DNA"/>
</dbReference>
<evidence type="ECO:0000259" key="9">
    <source>
        <dbReference type="Pfam" id="PF20791"/>
    </source>
</evidence>
<dbReference type="InterPro" id="IPR049427">
    <property type="entry name" value="Acyl-ACP_TE_C"/>
</dbReference>
<dbReference type="PANTHER" id="PTHR31727:SF6">
    <property type="entry name" value="OLEOYL-ACYL CARRIER PROTEIN THIOESTERASE 1, CHLOROPLASTIC"/>
    <property type="match status" value="1"/>
</dbReference>
<reference evidence="11" key="1">
    <citation type="submission" date="2017-12" db="EMBL/GenBank/DDBJ databases">
        <title>FDA dAtabase for Regulatory Grade micrObial Sequences (FDA-ARGOS): Supporting development and validation of Infectious Disease Dx tests.</title>
        <authorList>
            <person name="Hoffmann M."/>
            <person name="Allard M."/>
            <person name="Evans P."/>
            <person name="Brown E."/>
            <person name="Tallon L."/>
            <person name="Sadzewicz L."/>
            <person name="Sengamalay N."/>
            <person name="Ott S."/>
            <person name="Godinez A."/>
            <person name="Nagaraj S."/>
            <person name="Vavikolanu K."/>
            <person name="Aluvathingal J."/>
            <person name="Nadendla S."/>
            <person name="Sichtig H."/>
        </authorList>
    </citation>
    <scope>NUCLEOTIDE SEQUENCE [LARGE SCALE GENOMIC DNA]</scope>
    <source>
        <strain evidence="11">FDAARGOS_249</strain>
    </source>
</reference>
<feature type="domain" description="Acyl-ACP thioesterase-like C-terminal" evidence="9">
    <location>
        <begin position="162"/>
        <end position="263"/>
    </location>
</feature>
<sequence>MINIRHYQGGKKMGLLYQESVKVRHYHCNALGEMTLPAILDIMLIASNNQEATIPEAKEGFRQEGWAWIITQNQIDINRLPRYNEDIIAETEATTYNKFFSKRHYALKTSDGLVLAQAETTFALIDLNQRSIVRIPEIVAEWYQVEKEEKPSRRKRLSKEVAHESKVDRFEVKFLDIDINNHVNNTIYLRWITNSLGMEWFEKYTPTSFTIAYEKEMYLHQEGAVHSDLSTLAEDLKSDDTFNTQHVIDGEDNAHCLAKITWQVK</sequence>
<dbReference type="Pfam" id="PF01643">
    <property type="entry name" value="Acyl-ACP_TE"/>
    <property type="match status" value="1"/>
</dbReference>
<dbReference type="InterPro" id="IPR002864">
    <property type="entry name" value="Acyl-ACP_thioesterase_NHD"/>
</dbReference>
<evidence type="ECO:0000313" key="11">
    <source>
        <dbReference type="Proteomes" id="UP000192813"/>
    </source>
</evidence>
<evidence type="ECO:0000256" key="5">
    <source>
        <dbReference type="ARBA" id="ARBA00022946"/>
    </source>
</evidence>
<evidence type="ECO:0000256" key="4">
    <source>
        <dbReference type="ARBA" id="ARBA00022832"/>
    </source>
</evidence>
<dbReference type="CDD" id="cd00586">
    <property type="entry name" value="4HBT"/>
    <property type="match status" value="1"/>
</dbReference>
<proteinExistence type="inferred from homology"/>
<accession>A0A2J9PKF1</accession>
<dbReference type="Pfam" id="PF20791">
    <property type="entry name" value="Acyl-ACP_TE_C"/>
    <property type="match status" value="1"/>
</dbReference>
<keyword evidence="2" id="KW-0444">Lipid biosynthesis</keyword>
<evidence type="ECO:0000256" key="6">
    <source>
        <dbReference type="ARBA" id="ARBA00023098"/>
    </source>
</evidence>
<organism evidence="10 11">
    <name type="scientific">Aerococcus viridans</name>
    <dbReference type="NCBI Taxonomy" id="1377"/>
    <lineage>
        <taxon>Bacteria</taxon>
        <taxon>Bacillati</taxon>
        <taxon>Bacillota</taxon>
        <taxon>Bacilli</taxon>
        <taxon>Lactobacillales</taxon>
        <taxon>Aerococcaceae</taxon>
        <taxon>Aerococcus</taxon>
    </lineage>
</organism>
<keyword evidence="3" id="KW-0378">Hydrolase</keyword>
<dbReference type="GO" id="GO:0000036">
    <property type="term" value="F:acyl carrier activity"/>
    <property type="evidence" value="ECO:0007669"/>
    <property type="project" value="TreeGrafter"/>
</dbReference>